<dbReference type="InterPro" id="IPR020904">
    <property type="entry name" value="Sc_DH/Rdtase_CS"/>
</dbReference>
<accession>A0ABX8RXP6</accession>
<dbReference type="Proteomes" id="UP000694257">
    <property type="component" value="Chromosome"/>
</dbReference>
<dbReference type="CDD" id="cd05233">
    <property type="entry name" value="SDR_c"/>
    <property type="match status" value="1"/>
</dbReference>
<organism evidence="3 4">
    <name type="scientific">Nocardia iowensis</name>
    <dbReference type="NCBI Taxonomy" id="204891"/>
    <lineage>
        <taxon>Bacteria</taxon>
        <taxon>Bacillati</taxon>
        <taxon>Actinomycetota</taxon>
        <taxon>Actinomycetes</taxon>
        <taxon>Mycobacteriales</taxon>
        <taxon>Nocardiaceae</taxon>
        <taxon>Nocardia</taxon>
    </lineage>
</organism>
<reference evidence="3 4" key="1">
    <citation type="submission" date="2021-07" db="EMBL/GenBank/DDBJ databases">
        <title>Whole Genome Sequence of Nocardia Iowensis.</title>
        <authorList>
            <person name="Lamm A."/>
            <person name="Collins-Fairclough A.M."/>
            <person name="Bunk B."/>
            <person name="Sproer C."/>
        </authorList>
    </citation>
    <scope>NUCLEOTIDE SEQUENCE [LARGE SCALE GENOMIC DNA]</scope>
    <source>
        <strain evidence="3 4">NRRL 5646</strain>
    </source>
</reference>
<comment type="similarity">
    <text evidence="1">Belongs to the short-chain dehydrogenases/reductases (SDR) family.</text>
</comment>
<feature type="domain" description="Ketoreductase" evidence="2">
    <location>
        <begin position="7"/>
        <end position="187"/>
    </location>
</feature>
<evidence type="ECO:0000313" key="3">
    <source>
        <dbReference type="EMBL" id="QXN94318.1"/>
    </source>
</evidence>
<dbReference type="NCBIfam" id="NF005559">
    <property type="entry name" value="PRK07231.1"/>
    <property type="match status" value="1"/>
</dbReference>
<dbReference type="RefSeq" id="WP_218476816.1">
    <property type="nucleotide sequence ID" value="NZ_BAABJN010000018.1"/>
</dbReference>
<dbReference type="PROSITE" id="PS00061">
    <property type="entry name" value="ADH_SHORT"/>
    <property type="match status" value="1"/>
</dbReference>
<gene>
    <name evidence="3" type="ORF">KV110_15425</name>
</gene>
<evidence type="ECO:0000313" key="4">
    <source>
        <dbReference type="Proteomes" id="UP000694257"/>
    </source>
</evidence>
<sequence length="264" mass="27251">MSRLAGKVALITGAGTGIGAATARRFAAEGARVLLVGRRREPLETVAAELTGDPVVIPADAADDAAMAAAVDTAKQRFGRLDIVVANAGTGGGDTVGETSRADWDEALRLNVTTCYSTVRPALPALRATRGSVIIVGSIAGLSAPTDRAGYVTGKHALIGLTRSLAVDYGPQGIRVNAICPGQIRTPMSDNMITHLMQSRDLDHSAARQFATRYIPLGRQGEPEEIAGVCLFLASDDSTYLTGSVLVADGGVSIVDAGSLDLHS</sequence>
<dbReference type="InterPro" id="IPR057326">
    <property type="entry name" value="KR_dom"/>
</dbReference>
<evidence type="ECO:0000259" key="2">
    <source>
        <dbReference type="SMART" id="SM00822"/>
    </source>
</evidence>
<protein>
    <submittedName>
        <fullName evidence="3">SDR family oxidoreductase</fullName>
    </submittedName>
</protein>
<name>A0ABX8RXP6_NOCIO</name>
<dbReference type="EMBL" id="CP078145">
    <property type="protein sequence ID" value="QXN94318.1"/>
    <property type="molecule type" value="Genomic_DNA"/>
</dbReference>
<proteinExistence type="inferred from homology"/>
<dbReference type="SMART" id="SM00822">
    <property type="entry name" value="PKS_KR"/>
    <property type="match status" value="1"/>
</dbReference>
<keyword evidence="4" id="KW-1185">Reference proteome</keyword>
<evidence type="ECO:0000256" key="1">
    <source>
        <dbReference type="ARBA" id="ARBA00006484"/>
    </source>
</evidence>
<dbReference type="Pfam" id="PF13561">
    <property type="entry name" value="adh_short_C2"/>
    <property type="match status" value="1"/>
</dbReference>
<dbReference type="InterPro" id="IPR002347">
    <property type="entry name" value="SDR_fam"/>
</dbReference>
<dbReference type="PANTHER" id="PTHR42760">
    <property type="entry name" value="SHORT-CHAIN DEHYDROGENASES/REDUCTASES FAMILY MEMBER"/>
    <property type="match status" value="1"/>
</dbReference>